<gene>
    <name evidence="1" type="ORF">KSY1p019</name>
</gene>
<name>A6MA83_9CAUD</name>
<proteinExistence type="predicted"/>
<dbReference type="KEGG" id="vg:5601984"/>
<accession>A6MA83</accession>
<evidence type="ECO:0000313" key="2">
    <source>
        <dbReference type="Proteomes" id="UP000000714"/>
    </source>
</evidence>
<dbReference type="GeneID" id="5601984"/>
<evidence type="ECO:0000313" key="1">
    <source>
        <dbReference type="EMBL" id="ABG21561.1"/>
    </source>
</evidence>
<organism evidence="1 2">
    <name type="scientific">Lactococcus phage KSY1</name>
    <dbReference type="NCBI Taxonomy" id="2913972"/>
    <lineage>
        <taxon>Viruses</taxon>
        <taxon>Duplodnaviria</taxon>
        <taxon>Heunggongvirae</taxon>
        <taxon>Uroviricota</taxon>
        <taxon>Caudoviricetes</taxon>
        <taxon>Chopinvirus</taxon>
        <taxon>Chopinvirus KSY1</taxon>
    </lineage>
</organism>
<protein>
    <submittedName>
        <fullName evidence="1">Gp019</fullName>
    </submittedName>
</protein>
<dbReference type="RefSeq" id="YP_001469017.1">
    <property type="nucleotide sequence ID" value="NC_009817.1"/>
</dbReference>
<keyword evidence="2" id="KW-1185">Reference proteome</keyword>
<sequence length="34" mass="4206">MTKTTSVHLRHNAWIHSLWEKSHKIHWVSTIRRK</sequence>
<dbReference type="EMBL" id="DQ535032">
    <property type="protein sequence ID" value="ABG21561.1"/>
    <property type="molecule type" value="Genomic_DNA"/>
</dbReference>
<dbReference type="Proteomes" id="UP000000714">
    <property type="component" value="Segment"/>
</dbReference>
<reference evidence="1 2" key="1">
    <citation type="journal article" date="2007" name="Virology">
        <title>KSY1, a lactococcal phage with a T7-like transcription.</title>
        <authorList>
            <person name="Chopin A."/>
            <person name="Deveau H."/>
            <person name="Ehrlich S.D."/>
            <person name="Moineau S."/>
            <person name="Chopin M.C."/>
        </authorList>
    </citation>
    <scope>NUCLEOTIDE SEQUENCE</scope>
</reference>